<dbReference type="EMBL" id="AY795967">
    <property type="protein sequence ID" value="AAY57990.1"/>
    <property type="molecule type" value="Genomic_DNA"/>
</dbReference>
<feature type="non-terminal residue" evidence="2">
    <location>
        <position position="41"/>
    </location>
</feature>
<reference evidence="2" key="1">
    <citation type="journal article" date="2005" name="Plasmid">
        <title>An antisense RNA plays a central role in the replication control of a repC plasmid.</title>
        <authorList>
            <person name="Izquierdo J."/>
            <person name="Venkova-Canova T."/>
            <person name="Ramirez-Romero M.A."/>
            <person name="Tellez-Sosa J."/>
            <person name="Hernandez-Lucas I."/>
            <person name="Sanjuan J."/>
            <person name="Cevallos M.A."/>
        </authorList>
    </citation>
    <scope>NUCLEOTIDE SEQUENCE</scope>
    <source>
        <strain evidence="2">GR4</strain>
        <plasmid evidence="2">pRmeGR4b</plasmid>
    </source>
</reference>
<evidence type="ECO:0000313" key="2">
    <source>
        <dbReference type="EMBL" id="AAY57990.1"/>
    </source>
</evidence>
<keyword evidence="2" id="KW-0614">Plasmid</keyword>
<dbReference type="AlphaFoldDB" id="Q4VP16"/>
<name>Q4VP16_RHIML</name>
<feature type="region of interest" description="Disordered" evidence="1">
    <location>
        <begin position="1"/>
        <end position="41"/>
    </location>
</feature>
<evidence type="ECO:0000256" key="1">
    <source>
        <dbReference type="SAM" id="MobiDB-lite"/>
    </source>
</evidence>
<feature type="compositionally biased region" description="Basic residues" evidence="1">
    <location>
        <begin position="1"/>
        <end position="20"/>
    </location>
</feature>
<organism evidence="2">
    <name type="scientific">Rhizobium meliloti</name>
    <name type="common">Ensifer meliloti</name>
    <name type="synonym">Sinorhizobium meliloti</name>
    <dbReference type="NCBI Taxonomy" id="382"/>
    <lineage>
        <taxon>Bacteria</taxon>
        <taxon>Pseudomonadati</taxon>
        <taxon>Pseudomonadota</taxon>
        <taxon>Alphaproteobacteria</taxon>
        <taxon>Hyphomicrobiales</taxon>
        <taxon>Rhizobiaceae</taxon>
        <taxon>Sinorhizobium/Ensifer group</taxon>
        <taxon>Sinorhizobium</taxon>
    </lineage>
</organism>
<geneLocation type="plasmid" evidence="2">
    <name>pRmeGR4b</name>
</geneLocation>
<accession>Q4VP16</accession>
<proteinExistence type="predicted"/>
<protein>
    <submittedName>
        <fullName evidence="2">Transposase P2</fullName>
    </submittedName>
</protein>
<sequence length="41" mass="4641">MFRYPRRHLCPRSPAHGHGKKGMEKMAARDVPGGLMNKIHA</sequence>